<evidence type="ECO:0000313" key="3">
    <source>
        <dbReference type="EMBL" id="GEM76564.1"/>
    </source>
</evidence>
<sequence>MSKIIISNVMAMGLLLFLSSLNSSARADDIPITVTGNLLMIPCTVNNGNTISVDFKTVNVNEIDDAAILTTIPVSCSPYTSVFIKVLGETLNWNPESYENILKASLSSEQNYDGFGIQLWQGDTRDTQLLIGSGKGGQYGSPLIDGMSENGNGSFLFTFLSTLYNRDSKPLEAGSFYAHATLDVFYF</sequence>
<accession>A0A511QGX2</accession>
<comment type="caution">
    <text evidence="3">The sequence shown here is derived from an EMBL/GenBank/DDBJ whole genome shotgun (WGS) entry which is preliminary data.</text>
</comment>
<dbReference type="RefSeq" id="WP_021711442.1">
    <property type="nucleotide sequence ID" value="NZ_BAOJ01000024.1"/>
</dbReference>
<feature type="signal peptide" evidence="1">
    <location>
        <begin position="1"/>
        <end position="27"/>
    </location>
</feature>
<dbReference type="SUPFAM" id="SSF49401">
    <property type="entry name" value="Bacterial adhesins"/>
    <property type="match status" value="1"/>
</dbReference>
<name>A0A511QGX2_9VIBR</name>
<dbReference type="Pfam" id="PF00419">
    <property type="entry name" value="Fimbrial"/>
    <property type="match status" value="1"/>
</dbReference>
<dbReference type="InterPro" id="IPR050263">
    <property type="entry name" value="Bact_Fimbrial_Adh_Pro"/>
</dbReference>
<dbReference type="PANTHER" id="PTHR33420">
    <property type="entry name" value="FIMBRIAL SUBUNIT ELFA-RELATED"/>
    <property type="match status" value="1"/>
</dbReference>
<dbReference type="EMBL" id="BJXJ01000027">
    <property type="protein sequence ID" value="GEM76564.1"/>
    <property type="molecule type" value="Genomic_DNA"/>
</dbReference>
<keyword evidence="1" id="KW-0732">Signal</keyword>
<feature type="domain" description="Fimbrial-type adhesion" evidence="2">
    <location>
        <begin position="34"/>
        <end position="186"/>
    </location>
</feature>
<dbReference type="PANTHER" id="PTHR33420:SF26">
    <property type="entry name" value="FIMBRIAL SUBUNIT"/>
    <property type="match status" value="1"/>
</dbReference>
<dbReference type="Gene3D" id="2.60.40.1090">
    <property type="entry name" value="Fimbrial-type adhesion domain"/>
    <property type="match status" value="1"/>
</dbReference>
<evidence type="ECO:0000313" key="4">
    <source>
        <dbReference type="Proteomes" id="UP000321922"/>
    </source>
</evidence>
<dbReference type="Proteomes" id="UP000321922">
    <property type="component" value="Unassembled WGS sequence"/>
</dbReference>
<dbReference type="GO" id="GO:0043709">
    <property type="term" value="P:cell adhesion involved in single-species biofilm formation"/>
    <property type="evidence" value="ECO:0007669"/>
    <property type="project" value="TreeGrafter"/>
</dbReference>
<evidence type="ECO:0000259" key="2">
    <source>
        <dbReference type="Pfam" id="PF00419"/>
    </source>
</evidence>
<reference evidence="3 4" key="1">
    <citation type="submission" date="2019-07" db="EMBL/GenBank/DDBJ databases">
        <title>Whole genome shotgun sequence of Vibrio sagamiensis NBRC 104589.</title>
        <authorList>
            <person name="Hosoyama A."/>
            <person name="Uohara A."/>
            <person name="Ohji S."/>
            <person name="Ichikawa N."/>
        </authorList>
    </citation>
    <scope>NUCLEOTIDE SEQUENCE [LARGE SCALE GENOMIC DNA]</scope>
    <source>
        <strain evidence="3 4">NBRC 104589</strain>
    </source>
</reference>
<protein>
    <submittedName>
        <fullName evidence="3">Fimbrial adapter papF</fullName>
    </submittedName>
</protein>
<evidence type="ECO:0000256" key="1">
    <source>
        <dbReference type="SAM" id="SignalP"/>
    </source>
</evidence>
<gene>
    <name evidence="3" type="primary">papF</name>
    <name evidence="3" type="ORF">VSA01S_26760</name>
</gene>
<dbReference type="OrthoDB" id="7018672at2"/>
<feature type="chain" id="PRO_5022094776" evidence="1">
    <location>
        <begin position="28"/>
        <end position="187"/>
    </location>
</feature>
<dbReference type="InterPro" id="IPR036937">
    <property type="entry name" value="Adhesion_dom_fimbrial_sf"/>
</dbReference>
<dbReference type="InterPro" id="IPR000259">
    <property type="entry name" value="Adhesion_dom_fimbrial"/>
</dbReference>
<dbReference type="AlphaFoldDB" id="A0A511QGX2"/>
<dbReference type="InterPro" id="IPR008966">
    <property type="entry name" value="Adhesion_dom_sf"/>
</dbReference>
<proteinExistence type="predicted"/>
<organism evidence="3 4">
    <name type="scientific">Vibrio sagamiensis NBRC 104589</name>
    <dbReference type="NCBI Taxonomy" id="1219064"/>
    <lineage>
        <taxon>Bacteria</taxon>
        <taxon>Pseudomonadati</taxon>
        <taxon>Pseudomonadota</taxon>
        <taxon>Gammaproteobacteria</taxon>
        <taxon>Vibrionales</taxon>
        <taxon>Vibrionaceae</taxon>
        <taxon>Vibrio</taxon>
    </lineage>
</organism>
<dbReference type="GO" id="GO:0009289">
    <property type="term" value="C:pilus"/>
    <property type="evidence" value="ECO:0007669"/>
    <property type="project" value="InterPro"/>
</dbReference>
<keyword evidence="4" id="KW-1185">Reference proteome</keyword>